<feature type="transmembrane region" description="Helical" evidence="6">
    <location>
        <begin position="5"/>
        <end position="23"/>
    </location>
</feature>
<keyword evidence="4 6" id="KW-1133">Transmembrane helix</keyword>
<feature type="transmembrane region" description="Helical" evidence="6">
    <location>
        <begin position="277"/>
        <end position="301"/>
    </location>
</feature>
<feature type="transmembrane region" description="Helical" evidence="6">
    <location>
        <begin position="225"/>
        <end position="245"/>
    </location>
</feature>
<sequence length="308" mass="32910">MPRFGILASLVSIAIVAGLIWVLEPETVVSAFSEIPLSLVLAALVIVQLQIILSAFRWRFTAARLGHLMPPGLVLREYYASSLLNQVLPGGMAGDAIRAYRAREDGSGGWKRPATAVVFERLSGQLAFFVLMGIGLIAWPVLVTTRLPEHYLSLIAVFLAIAVLLVLMGLLVWKTRVSERLEQLKPDLVRVFWADKACVIQAGLSSLIVGGYVATFMIASHAVGAPLPWIAALTAIPLCLLTMLIPAGIGGWGTREAAAAALWPIFGYSSAEGLSASLLYGLLSLAGAALPGIIVIAHSLWRGRILRA</sequence>
<dbReference type="PANTHER" id="PTHR40277">
    <property type="entry name" value="BLL5419 PROTEIN"/>
    <property type="match status" value="1"/>
</dbReference>
<evidence type="ECO:0000256" key="6">
    <source>
        <dbReference type="SAM" id="Phobius"/>
    </source>
</evidence>
<evidence type="ECO:0000313" key="7">
    <source>
        <dbReference type="EMBL" id="QLF71665.1"/>
    </source>
</evidence>
<dbReference type="Pfam" id="PF03706">
    <property type="entry name" value="LPG_synthase_TM"/>
    <property type="match status" value="1"/>
</dbReference>
<evidence type="ECO:0000256" key="2">
    <source>
        <dbReference type="ARBA" id="ARBA00022475"/>
    </source>
</evidence>
<feature type="transmembrane region" description="Helical" evidence="6">
    <location>
        <begin position="126"/>
        <end position="145"/>
    </location>
</feature>
<name>A0ABX6QTZ9_9HYPH</name>
<accession>A0ABX6QTZ9</accession>
<feature type="transmembrane region" description="Helical" evidence="6">
    <location>
        <begin position="35"/>
        <end position="56"/>
    </location>
</feature>
<evidence type="ECO:0000256" key="3">
    <source>
        <dbReference type="ARBA" id="ARBA00022692"/>
    </source>
</evidence>
<dbReference type="InterPro" id="IPR022791">
    <property type="entry name" value="L-PG_synthase/AglD"/>
</dbReference>
<dbReference type="RefSeq" id="WP_138289324.1">
    <property type="nucleotide sequence ID" value="NZ_CP058351.1"/>
</dbReference>
<keyword evidence="8" id="KW-1185">Reference proteome</keyword>
<keyword evidence="2" id="KW-1003">Cell membrane</keyword>
<protein>
    <submittedName>
        <fullName evidence="7">Flippase-like domain-containing protein</fullName>
    </submittedName>
</protein>
<evidence type="ECO:0000256" key="5">
    <source>
        <dbReference type="ARBA" id="ARBA00023136"/>
    </source>
</evidence>
<feature type="transmembrane region" description="Helical" evidence="6">
    <location>
        <begin position="151"/>
        <end position="173"/>
    </location>
</feature>
<evidence type="ECO:0000256" key="1">
    <source>
        <dbReference type="ARBA" id="ARBA00004651"/>
    </source>
</evidence>
<organism evidence="7 8">
    <name type="scientific">Peteryoungia desertarenae</name>
    <dbReference type="NCBI Taxonomy" id="1813451"/>
    <lineage>
        <taxon>Bacteria</taxon>
        <taxon>Pseudomonadati</taxon>
        <taxon>Pseudomonadota</taxon>
        <taxon>Alphaproteobacteria</taxon>
        <taxon>Hyphomicrobiales</taxon>
        <taxon>Rhizobiaceae</taxon>
        <taxon>Peteryoungia</taxon>
    </lineage>
</organism>
<proteinExistence type="predicted"/>
<gene>
    <name evidence="7" type="ORF">FE840_018635</name>
</gene>
<comment type="subcellular location">
    <subcellularLocation>
        <location evidence="1">Cell membrane</location>
        <topology evidence="1">Multi-pass membrane protein</topology>
    </subcellularLocation>
</comment>
<keyword evidence="3 6" id="KW-0812">Transmembrane</keyword>
<dbReference type="Proteomes" id="UP000308530">
    <property type="component" value="Plasmid pPRADMK78_01"/>
</dbReference>
<keyword evidence="7" id="KW-0614">Plasmid</keyword>
<dbReference type="EMBL" id="CP058351">
    <property type="protein sequence ID" value="QLF71665.1"/>
    <property type="molecule type" value="Genomic_DNA"/>
</dbReference>
<geneLocation type="plasmid" evidence="7 8">
    <name>pPRADMK78_01</name>
</geneLocation>
<evidence type="ECO:0000256" key="4">
    <source>
        <dbReference type="ARBA" id="ARBA00022989"/>
    </source>
</evidence>
<reference evidence="7 8" key="1">
    <citation type="submission" date="2020-06" db="EMBL/GenBank/DDBJ databases">
        <title>Genome sequence of Rhizobium sp strain ADMK78.</title>
        <authorList>
            <person name="Rahi P."/>
        </authorList>
    </citation>
    <scope>NUCLEOTIDE SEQUENCE [LARGE SCALE GENOMIC DNA]</scope>
    <source>
        <strain evidence="7 8">ADMK78</strain>
        <plasmid evidence="7 8">pPRADMK78_01</plasmid>
    </source>
</reference>
<dbReference type="PANTHER" id="PTHR40277:SF1">
    <property type="entry name" value="BLL5419 PROTEIN"/>
    <property type="match status" value="1"/>
</dbReference>
<feature type="transmembrane region" description="Helical" evidence="6">
    <location>
        <begin position="193"/>
        <end position="219"/>
    </location>
</feature>
<evidence type="ECO:0000313" key="8">
    <source>
        <dbReference type="Proteomes" id="UP000308530"/>
    </source>
</evidence>
<keyword evidence="5 6" id="KW-0472">Membrane</keyword>